<keyword evidence="3" id="KW-1185">Reference proteome</keyword>
<accession>A0ABZ1H348</accession>
<organism evidence="2 3">
    <name type="scientific">Streptomyces phaeochromogenes</name>
    <dbReference type="NCBI Taxonomy" id="1923"/>
    <lineage>
        <taxon>Bacteria</taxon>
        <taxon>Bacillati</taxon>
        <taxon>Actinomycetota</taxon>
        <taxon>Actinomycetes</taxon>
        <taxon>Kitasatosporales</taxon>
        <taxon>Streptomycetaceae</taxon>
        <taxon>Streptomyces</taxon>
        <taxon>Streptomyces phaeochromogenes group</taxon>
    </lineage>
</organism>
<evidence type="ECO:0000313" key="3">
    <source>
        <dbReference type="Proteomes" id="UP001340816"/>
    </source>
</evidence>
<name>A0ABZ1H348_STRPH</name>
<gene>
    <name evidence="2" type="ORF">OHB35_01730</name>
</gene>
<dbReference type="Proteomes" id="UP001340816">
    <property type="component" value="Chromosome"/>
</dbReference>
<reference evidence="2 3" key="1">
    <citation type="submission" date="2022-10" db="EMBL/GenBank/DDBJ databases">
        <title>The complete genomes of actinobacterial strains from the NBC collection.</title>
        <authorList>
            <person name="Joergensen T.S."/>
            <person name="Alvarez Arevalo M."/>
            <person name="Sterndorff E.B."/>
            <person name="Faurdal D."/>
            <person name="Vuksanovic O."/>
            <person name="Mourched A.-S."/>
            <person name="Charusanti P."/>
            <person name="Shaw S."/>
            <person name="Blin K."/>
            <person name="Weber T."/>
        </authorList>
    </citation>
    <scope>NUCLEOTIDE SEQUENCE [LARGE SCALE GENOMIC DNA]</scope>
    <source>
        <strain evidence="2 3">NBC 01752</strain>
    </source>
</reference>
<dbReference type="EMBL" id="CP109135">
    <property type="protein sequence ID" value="WSD12032.1"/>
    <property type="molecule type" value="Genomic_DNA"/>
</dbReference>
<proteinExistence type="predicted"/>
<evidence type="ECO:0000313" key="2">
    <source>
        <dbReference type="EMBL" id="WSD12032.1"/>
    </source>
</evidence>
<protein>
    <submittedName>
        <fullName evidence="2">Uncharacterized protein</fullName>
    </submittedName>
</protein>
<feature type="region of interest" description="Disordered" evidence="1">
    <location>
        <begin position="31"/>
        <end position="67"/>
    </location>
</feature>
<evidence type="ECO:0000256" key="1">
    <source>
        <dbReference type="SAM" id="MobiDB-lite"/>
    </source>
</evidence>
<sequence length="146" mass="15570">MAQPLATDATSAGDLTALACLTRMFDSEDYPESAERQAPLSPGAESRDLPGGTTVLNLQPGGSADGRAATELVERVRDIRGDEPVEVTGVAARLVDFRAMLGDRASWAAVSLSFGFWHRSWGAFPRTAPRICCPSGRPACWTWGTC</sequence>
<dbReference type="RefSeq" id="WP_326757563.1">
    <property type="nucleotide sequence ID" value="NZ_CP109135.1"/>
</dbReference>